<sequence>MEAMNFSAKRYSAVMQRRGRGKNSPLMDGDDIPKGVSSPVKQQNPRRGLDRDLLGKLRNAVSDISSVRSLSIEIRRQGY</sequence>
<proteinExistence type="predicted"/>
<reference evidence="2" key="1">
    <citation type="submission" date="2016-01" db="EMBL/GenBank/DDBJ databases">
        <authorList>
            <person name="Regsiter A."/>
            <person name="william w."/>
        </authorList>
    </citation>
    <scope>NUCLEOTIDE SEQUENCE</scope>
    <source>
        <strain evidence="2">NCPPB 1641</strain>
    </source>
</reference>
<evidence type="ECO:0000313" key="2">
    <source>
        <dbReference type="EMBL" id="CVI64463.1"/>
    </source>
</evidence>
<dbReference type="Proteomes" id="UP000192140">
    <property type="component" value="Unassembled WGS sequence"/>
</dbReference>
<dbReference type="AlphaFoldDB" id="A0A1S7UC45"/>
<organism evidence="2 3">
    <name type="scientific">Agrobacterium deltaense NCPPB 1641</name>
    <dbReference type="NCBI Taxonomy" id="1183425"/>
    <lineage>
        <taxon>Bacteria</taxon>
        <taxon>Pseudomonadati</taxon>
        <taxon>Pseudomonadota</taxon>
        <taxon>Alphaproteobacteria</taxon>
        <taxon>Hyphomicrobiales</taxon>
        <taxon>Rhizobiaceae</taxon>
        <taxon>Rhizobium/Agrobacterium group</taxon>
        <taxon>Agrobacterium</taxon>
    </lineage>
</organism>
<comment type="caution">
    <text evidence="2">The sequence shown here is derived from an EMBL/GenBank/DDBJ whole genome shotgun (WGS) entry which is preliminary data.</text>
</comment>
<gene>
    <name evidence="2" type="ORF">AGR7A_pTi0122</name>
</gene>
<protein>
    <submittedName>
        <fullName evidence="2">Uncharacterized protein</fullName>
    </submittedName>
</protein>
<name>A0A1S7UC45_9HYPH</name>
<dbReference type="EMBL" id="FCNP01000051">
    <property type="protein sequence ID" value="CVI64463.1"/>
    <property type="molecule type" value="Genomic_DNA"/>
</dbReference>
<keyword evidence="3" id="KW-1185">Reference proteome</keyword>
<feature type="region of interest" description="Disordered" evidence="1">
    <location>
        <begin position="15"/>
        <end position="49"/>
    </location>
</feature>
<evidence type="ECO:0000256" key="1">
    <source>
        <dbReference type="SAM" id="MobiDB-lite"/>
    </source>
</evidence>
<accession>A0A1S7UC45</accession>
<evidence type="ECO:0000313" key="3">
    <source>
        <dbReference type="Proteomes" id="UP000192140"/>
    </source>
</evidence>